<dbReference type="AlphaFoldDB" id="A0A0L7QSJ2"/>
<dbReference type="Proteomes" id="UP000053825">
    <property type="component" value="Unassembled WGS sequence"/>
</dbReference>
<sequence length="64" mass="7592">MADCERKWTIYQHQIQVVFDYELKLGRNATNVTRHINAAFREGTVSEQITRCWFAKFRLGDTNL</sequence>
<feature type="domain" description="Mos1 transposase HTH" evidence="1">
    <location>
        <begin position="14"/>
        <end position="61"/>
    </location>
</feature>
<evidence type="ECO:0000313" key="3">
    <source>
        <dbReference type="Proteomes" id="UP000053825"/>
    </source>
</evidence>
<dbReference type="GO" id="GO:0032259">
    <property type="term" value="P:methylation"/>
    <property type="evidence" value="ECO:0007669"/>
    <property type="project" value="UniProtKB-KW"/>
</dbReference>
<reference evidence="2 3" key="1">
    <citation type="submission" date="2015-07" db="EMBL/GenBank/DDBJ databases">
        <title>The genome of Habropoda laboriosa.</title>
        <authorList>
            <person name="Pan H."/>
            <person name="Kapheim K."/>
        </authorList>
    </citation>
    <scope>NUCLEOTIDE SEQUENCE [LARGE SCALE GENOMIC DNA]</scope>
    <source>
        <strain evidence="2">0110345459</strain>
    </source>
</reference>
<dbReference type="EMBL" id="KQ414761">
    <property type="protein sequence ID" value="KOC61436.1"/>
    <property type="molecule type" value="Genomic_DNA"/>
</dbReference>
<keyword evidence="3" id="KW-1185">Reference proteome</keyword>
<dbReference type="GO" id="GO:0008168">
    <property type="term" value="F:methyltransferase activity"/>
    <property type="evidence" value="ECO:0007669"/>
    <property type="project" value="UniProtKB-KW"/>
</dbReference>
<evidence type="ECO:0000313" key="2">
    <source>
        <dbReference type="EMBL" id="KOC61436.1"/>
    </source>
</evidence>
<evidence type="ECO:0000259" key="1">
    <source>
        <dbReference type="Pfam" id="PF17906"/>
    </source>
</evidence>
<dbReference type="InterPro" id="IPR041426">
    <property type="entry name" value="Mos1_HTH"/>
</dbReference>
<organism evidence="2 3">
    <name type="scientific">Habropoda laboriosa</name>
    <dbReference type="NCBI Taxonomy" id="597456"/>
    <lineage>
        <taxon>Eukaryota</taxon>
        <taxon>Metazoa</taxon>
        <taxon>Ecdysozoa</taxon>
        <taxon>Arthropoda</taxon>
        <taxon>Hexapoda</taxon>
        <taxon>Insecta</taxon>
        <taxon>Pterygota</taxon>
        <taxon>Neoptera</taxon>
        <taxon>Endopterygota</taxon>
        <taxon>Hymenoptera</taxon>
        <taxon>Apocrita</taxon>
        <taxon>Aculeata</taxon>
        <taxon>Apoidea</taxon>
        <taxon>Anthophila</taxon>
        <taxon>Apidae</taxon>
        <taxon>Habropoda</taxon>
    </lineage>
</organism>
<dbReference type="Pfam" id="PF17906">
    <property type="entry name" value="HTH_48"/>
    <property type="match status" value="1"/>
</dbReference>
<keyword evidence="2" id="KW-0808">Transferase</keyword>
<protein>
    <submittedName>
        <fullName evidence="2">Histone-lysine N-methyltransferase SETMAR</fullName>
    </submittedName>
</protein>
<accession>A0A0L7QSJ2</accession>
<proteinExistence type="predicted"/>
<dbReference type="Gene3D" id="1.10.10.1450">
    <property type="match status" value="1"/>
</dbReference>
<dbReference type="STRING" id="597456.A0A0L7QSJ2"/>
<name>A0A0L7QSJ2_9HYME</name>
<gene>
    <name evidence="2" type="ORF">WH47_06071</name>
</gene>
<keyword evidence="2" id="KW-0489">Methyltransferase</keyword>